<evidence type="ECO:0000256" key="6">
    <source>
        <dbReference type="SAM" id="MobiDB-lite"/>
    </source>
</evidence>
<dbReference type="GO" id="GO:0006352">
    <property type="term" value="P:DNA-templated transcription initiation"/>
    <property type="evidence" value="ECO:0007669"/>
    <property type="project" value="InterPro"/>
</dbReference>
<dbReference type="Pfam" id="PF03876">
    <property type="entry name" value="SHS2_Rpb7-N"/>
    <property type="match status" value="1"/>
</dbReference>
<sequence length="206" mass="22662">LLTETLAVPGNQQKSKMLQLQEAKIQTSVAVAPHLLVQPKLAMQISLNDLLLTYSPSLSGIILAYSDLKLVDQLGQIVDDSPIINVRIRAKLLICRIVNREWITCDVATITSEFIGLIFMDVFHVSVLAHNIPGYSYVGNIWQTEQGRTISVNDKVEVQIESLINTGGHLTINGIIGKAPSSIPKKEPIVVGDTTKSDRKKKKARI</sequence>
<dbReference type="AlphaFoldDB" id="A0A0H5RAB4"/>
<protein>
    <recommendedName>
        <fullName evidence="7">RNA polymerase Rpb7-like N-terminal domain-containing protein</fullName>
    </recommendedName>
</protein>
<organism evidence="8">
    <name type="scientific">Spongospora subterranea</name>
    <dbReference type="NCBI Taxonomy" id="70186"/>
    <lineage>
        <taxon>Eukaryota</taxon>
        <taxon>Sar</taxon>
        <taxon>Rhizaria</taxon>
        <taxon>Endomyxa</taxon>
        <taxon>Phytomyxea</taxon>
        <taxon>Plasmodiophorida</taxon>
        <taxon>Plasmodiophoridae</taxon>
        <taxon>Spongospora</taxon>
    </lineage>
</organism>
<dbReference type="GO" id="GO:0006362">
    <property type="term" value="P:transcription elongation by RNA polymerase I"/>
    <property type="evidence" value="ECO:0007669"/>
    <property type="project" value="TreeGrafter"/>
</dbReference>
<feature type="non-terminal residue" evidence="8">
    <location>
        <position position="1"/>
    </location>
</feature>
<keyword evidence="4" id="KW-0804">Transcription</keyword>
<evidence type="ECO:0000313" key="8">
    <source>
        <dbReference type="EMBL" id="CRZ10736.1"/>
    </source>
</evidence>
<dbReference type="PANTHER" id="PTHR12709">
    <property type="entry name" value="DNA-DIRECTED RNA POLYMERASE II, III"/>
    <property type="match status" value="1"/>
</dbReference>
<feature type="domain" description="RNA polymerase Rpb7-like N-terminal" evidence="7">
    <location>
        <begin position="29"/>
        <end position="82"/>
    </location>
</feature>
<dbReference type="InterPro" id="IPR036898">
    <property type="entry name" value="RNA_pol_Rpb7-like_N_sf"/>
</dbReference>
<evidence type="ECO:0000256" key="1">
    <source>
        <dbReference type="ARBA" id="ARBA00004604"/>
    </source>
</evidence>
<reference evidence="8" key="1">
    <citation type="submission" date="2015-04" db="EMBL/GenBank/DDBJ databases">
        <title>The genome sequence of the plant pathogenic Rhizarian Plasmodiophora brassicae reveals insights in its biotrophic life cycle and the origin of chitin synthesis.</title>
        <authorList>
            <person name="Schwelm A."/>
            <person name="Fogelqvist J."/>
            <person name="Knaust A."/>
            <person name="Julke S."/>
            <person name="Lilja T."/>
            <person name="Dhandapani V."/>
            <person name="Bonilla-Rosso G."/>
            <person name="Karlsson M."/>
            <person name="Shevchenko A."/>
            <person name="Choi S.R."/>
            <person name="Kim H.G."/>
            <person name="Park J.Y."/>
            <person name="Lim Y.P."/>
            <person name="Ludwig-Muller J."/>
            <person name="Dixelius C."/>
        </authorList>
    </citation>
    <scope>NUCLEOTIDE SEQUENCE</scope>
    <source>
        <tissue evidence="8">Potato root galls</tissue>
    </source>
</reference>
<evidence type="ECO:0000256" key="3">
    <source>
        <dbReference type="ARBA" id="ARBA00022478"/>
    </source>
</evidence>
<evidence type="ECO:0000256" key="4">
    <source>
        <dbReference type="ARBA" id="ARBA00023163"/>
    </source>
</evidence>
<proteinExistence type="inferred from homology"/>
<keyword evidence="5" id="KW-0539">Nucleus</keyword>
<accession>A0A0H5RAB4</accession>
<dbReference type="Gene3D" id="2.40.50.1060">
    <property type="match status" value="1"/>
</dbReference>
<evidence type="ECO:0000256" key="5">
    <source>
        <dbReference type="ARBA" id="ARBA00023242"/>
    </source>
</evidence>
<evidence type="ECO:0000259" key="7">
    <source>
        <dbReference type="Pfam" id="PF03876"/>
    </source>
</evidence>
<comment type="similarity">
    <text evidence="2">Belongs to the eukaryotic RPA43 RNA polymerase subunit family.</text>
</comment>
<keyword evidence="3" id="KW-0240">DNA-directed RNA polymerase</keyword>
<dbReference type="PANTHER" id="PTHR12709:SF5">
    <property type="entry name" value="DNA-DIRECTED RNA POLYMERASE I SUBUNIT RPA43"/>
    <property type="match status" value="1"/>
</dbReference>
<dbReference type="Gene3D" id="3.30.1490.120">
    <property type="entry name" value="RNA polymerase Rpb7-like, N-terminal domain"/>
    <property type="match status" value="1"/>
</dbReference>
<dbReference type="GO" id="GO:0005736">
    <property type="term" value="C:RNA polymerase I complex"/>
    <property type="evidence" value="ECO:0007669"/>
    <property type="project" value="TreeGrafter"/>
</dbReference>
<name>A0A0H5RAB4_9EUKA</name>
<comment type="subcellular location">
    <subcellularLocation>
        <location evidence="1">Nucleus</location>
        <location evidence="1">Nucleolus</location>
    </subcellularLocation>
</comment>
<dbReference type="EMBL" id="HACM01010294">
    <property type="protein sequence ID" value="CRZ10736.1"/>
    <property type="molecule type" value="Transcribed_RNA"/>
</dbReference>
<dbReference type="InterPro" id="IPR005576">
    <property type="entry name" value="Rpb7-like_N"/>
</dbReference>
<dbReference type="InterPro" id="IPR045113">
    <property type="entry name" value="Rpb7-like"/>
</dbReference>
<feature type="region of interest" description="Disordered" evidence="6">
    <location>
        <begin position="187"/>
        <end position="206"/>
    </location>
</feature>
<evidence type="ECO:0000256" key="2">
    <source>
        <dbReference type="ARBA" id="ARBA00005930"/>
    </source>
</evidence>